<sequence>MEQDFRPLELMNFGKKEFYSAIALHAILTANPNKSYHYKDAAEEAVKYAEALIKELE</sequence>
<protein>
    <submittedName>
        <fullName evidence="1">Uncharacterized protein</fullName>
    </submittedName>
</protein>
<gene>
    <name evidence="1" type="ORF">SAMN05444362_12126</name>
</gene>
<accession>A0A1M5IV97</accession>
<proteinExistence type="predicted"/>
<name>A0A1M5IV97_9BACT</name>
<dbReference type="AlphaFoldDB" id="A0A1M5IV97"/>
<dbReference type="RefSeq" id="WP_157257581.1">
    <property type="nucleotide sequence ID" value="NZ_BBXL01000026.1"/>
</dbReference>
<reference evidence="2" key="1">
    <citation type="submission" date="2016-11" db="EMBL/GenBank/DDBJ databases">
        <authorList>
            <person name="Varghese N."/>
            <person name="Submissions S."/>
        </authorList>
    </citation>
    <scope>NUCLEOTIDE SEQUENCE [LARGE SCALE GENOMIC DNA]</scope>
    <source>
        <strain evidence="2">DSM 27370</strain>
    </source>
</reference>
<dbReference type="Proteomes" id="UP000184480">
    <property type="component" value="Unassembled WGS sequence"/>
</dbReference>
<organism evidence="1 2">
    <name type="scientific">Dysgonomonas macrotermitis</name>
    <dbReference type="NCBI Taxonomy" id="1346286"/>
    <lineage>
        <taxon>Bacteria</taxon>
        <taxon>Pseudomonadati</taxon>
        <taxon>Bacteroidota</taxon>
        <taxon>Bacteroidia</taxon>
        <taxon>Bacteroidales</taxon>
        <taxon>Dysgonomonadaceae</taxon>
        <taxon>Dysgonomonas</taxon>
    </lineage>
</organism>
<evidence type="ECO:0000313" key="1">
    <source>
        <dbReference type="EMBL" id="SHG32085.1"/>
    </source>
</evidence>
<dbReference type="EMBL" id="FQUC01000021">
    <property type="protein sequence ID" value="SHG32085.1"/>
    <property type="molecule type" value="Genomic_DNA"/>
</dbReference>
<evidence type="ECO:0000313" key="2">
    <source>
        <dbReference type="Proteomes" id="UP000184480"/>
    </source>
</evidence>
<keyword evidence="2" id="KW-1185">Reference proteome</keyword>
<dbReference type="STRING" id="1346286.SAMN05444362_12126"/>